<comment type="caution">
    <text evidence="2">The sequence shown here is derived from an EMBL/GenBank/DDBJ whole genome shotgun (WGS) entry which is preliminary data.</text>
</comment>
<evidence type="ECO:0000313" key="3">
    <source>
        <dbReference type="Proteomes" id="UP000064029"/>
    </source>
</evidence>
<reference evidence="2 3" key="1">
    <citation type="submission" date="2015-11" db="EMBL/GenBank/DDBJ databases">
        <title>Expanding the genomic diversity of Burkholderia species for the development of highly accurate diagnostics.</title>
        <authorList>
            <person name="Sahl J."/>
            <person name="Keim P."/>
            <person name="Wagner D."/>
        </authorList>
    </citation>
    <scope>NUCLEOTIDE SEQUENCE [LARGE SCALE GENOMIC DNA]</scope>
    <source>
        <strain evidence="2 3">MSMB2036</strain>
    </source>
</reference>
<feature type="chain" id="PRO_5007159305" description="PASTA domain-containing protein" evidence="1">
    <location>
        <begin position="33"/>
        <end position="287"/>
    </location>
</feature>
<dbReference type="OrthoDB" id="8991550at2"/>
<accession>A0A118HZF5</accession>
<keyword evidence="1" id="KW-0732">Signal</keyword>
<dbReference type="EMBL" id="LOXM01000019">
    <property type="protein sequence ID" value="KVG75633.1"/>
    <property type="molecule type" value="Genomic_DNA"/>
</dbReference>
<evidence type="ECO:0000313" key="2">
    <source>
        <dbReference type="EMBL" id="KVG75633.1"/>
    </source>
</evidence>
<sequence>MSDSLTSHSLRRLAGIAALAAAMLLPGGAASADPVHTASDIAGASLVPLGALPRSPEHGSLDDFCSGYSAKTTTAAGRQVATLGWIVTSEASLGRYQVVTFASGFERGTSGICFPRNANVAIFNETDLIALAYTARAADWHLGKAEPLESGALLIWEGSGVGMPIGELREENGGLRLTRVAAERTFCHGRAVVPNVYGKPLDVARKILISHGWKPLRPNEAPDGLGVGEKLVKRGIVEVEACSGTGVGYCAFNYRGPAGVLRTITVGGDPEPANNNLVRYGVTCSAK</sequence>
<organism evidence="2 3">
    <name type="scientific">Burkholderia ubonensis</name>
    <dbReference type="NCBI Taxonomy" id="101571"/>
    <lineage>
        <taxon>Bacteria</taxon>
        <taxon>Pseudomonadati</taxon>
        <taxon>Pseudomonadota</taxon>
        <taxon>Betaproteobacteria</taxon>
        <taxon>Burkholderiales</taxon>
        <taxon>Burkholderiaceae</taxon>
        <taxon>Burkholderia</taxon>
        <taxon>Burkholderia cepacia complex</taxon>
    </lineage>
</organism>
<dbReference type="Proteomes" id="UP000064029">
    <property type="component" value="Unassembled WGS sequence"/>
</dbReference>
<evidence type="ECO:0008006" key="4">
    <source>
        <dbReference type="Google" id="ProtNLM"/>
    </source>
</evidence>
<dbReference type="AlphaFoldDB" id="A0A118HZF5"/>
<feature type="signal peptide" evidence="1">
    <location>
        <begin position="1"/>
        <end position="32"/>
    </location>
</feature>
<gene>
    <name evidence="2" type="ORF">WJ33_13925</name>
</gene>
<proteinExistence type="predicted"/>
<name>A0A118HZF5_9BURK</name>
<evidence type="ECO:0000256" key="1">
    <source>
        <dbReference type="SAM" id="SignalP"/>
    </source>
</evidence>
<protein>
    <recommendedName>
        <fullName evidence="4">PASTA domain-containing protein</fullName>
    </recommendedName>
</protein>